<dbReference type="EMBL" id="JAMSHJ010000006">
    <property type="protein sequence ID" value="KAI5401728.1"/>
    <property type="molecule type" value="Genomic_DNA"/>
</dbReference>
<dbReference type="Proteomes" id="UP001058974">
    <property type="component" value="Chromosome 6"/>
</dbReference>
<organism evidence="1 2">
    <name type="scientific">Pisum sativum</name>
    <name type="common">Garden pea</name>
    <name type="synonym">Lathyrus oleraceus</name>
    <dbReference type="NCBI Taxonomy" id="3888"/>
    <lineage>
        <taxon>Eukaryota</taxon>
        <taxon>Viridiplantae</taxon>
        <taxon>Streptophyta</taxon>
        <taxon>Embryophyta</taxon>
        <taxon>Tracheophyta</taxon>
        <taxon>Spermatophyta</taxon>
        <taxon>Magnoliopsida</taxon>
        <taxon>eudicotyledons</taxon>
        <taxon>Gunneridae</taxon>
        <taxon>Pentapetalae</taxon>
        <taxon>rosids</taxon>
        <taxon>fabids</taxon>
        <taxon>Fabales</taxon>
        <taxon>Fabaceae</taxon>
        <taxon>Papilionoideae</taxon>
        <taxon>50 kb inversion clade</taxon>
        <taxon>NPAAA clade</taxon>
        <taxon>Hologalegina</taxon>
        <taxon>IRL clade</taxon>
        <taxon>Fabeae</taxon>
        <taxon>Lathyrus</taxon>
    </lineage>
</organism>
<reference evidence="1 2" key="1">
    <citation type="journal article" date="2022" name="Nat. Genet.">
        <title>Improved pea reference genome and pan-genome highlight genomic features and evolutionary characteristics.</title>
        <authorList>
            <person name="Yang T."/>
            <person name="Liu R."/>
            <person name="Luo Y."/>
            <person name="Hu S."/>
            <person name="Wang D."/>
            <person name="Wang C."/>
            <person name="Pandey M.K."/>
            <person name="Ge S."/>
            <person name="Xu Q."/>
            <person name="Li N."/>
            <person name="Li G."/>
            <person name="Huang Y."/>
            <person name="Saxena R.K."/>
            <person name="Ji Y."/>
            <person name="Li M."/>
            <person name="Yan X."/>
            <person name="He Y."/>
            <person name="Liu Y."/>
            <person name="Wang X."/>
            <person name="Xiang C."/>
            <person name="Varshney R.K."/>
            <person name="Ding H."/>
            <person name="Gao S."/>
            <person name="Zong X."/>
        </authorList>
    </citation>
    <scope>NUCLEOTIDE SEQUENCE [LARGE SCALE GENOMIC DNA]</scope>
    <source>
        <strain evidence="1 2">cv. Zhongwan 6</strain>
    </source>
</reference>
<evidence type="ECO:0000313" key="1">
    <source>
        <dbReference type="EMBL" id="KAI5401728.1"/>
    </source>
</evidence>
<name>A0A9D4WFB1_PEA</name>
<keyword evidence="2" id="KW-1185">Reference proteome</keyword>
<gene>
    <name evidence="1" type="ORF">KIW84_066267</name>
</gene>
<dbReference type="AlphaFoldDB" id="A0A9D4WFB1"/>
<dbReference type="Gramene" id="Psat06G0626700-T1">
    <property type="protein sequence ID" value="KAI5401728.1"/>
    <property type="gene ID" value="KIW84_066267"/>
</dbReference>
<evidence type="ECO:0000313" key="2">
    <source>
        <dbReference type="Proteomes" id="UP001058974"/>
    </source>
</evidence>
<sequence length="121" mass="13761">MLLEVVDVADGTASASCVKEHVVKSTSDASQSNQAATPRDIEDFGRMHCQVYEGGCCFDTLVMMLERCLLWFQLLLRFGCALVLDGSRCRVVEKEETLERIWFSKRHDHKAQATVFFRLDL</sequence>
<comment type="caution">
    <text evidence="1">The sequence shown here is derived from an EMBL/GenBank/DDBJ whole genome shotgun (WGS) entry which is preliminary data.</text>
</comment>
<accession>A0A9D4WFB1</accession>
<proteinExistence type="predicted"/>
<protein>
    <submittedName>
        <fullName evidence="1">Uncharacterized protein</fullName>
    </submittedName>
</protein>